<feature type="compositionally biased region" description="Low complexity" evidence="1">
    <location>
        <begin position="952"/>
        <end position="975"/>
    </location>
</feature>
<dbReference type="PANTHER" id="PTHR47766">
    <property type="entry name" value="PROTEIN EFR3"/>
    <property type="match status" value="1"/>
</dbReference>
<feature type="compositionally biased region" description="Polar residues" evidence="1">
    <location>
        <begin position="1055"/>
        <end position="1071"/>
    </location>
</feature>
<evidence type="ECO:0000313" key="3">
    <source>
        <dbReference type="Proteomes" id="UP001153365"/>
    </source>
</evidence>
<feature type="compositionally biased region" description="Low complexity" evidence="1">
    <location>
        <begin position="1072"/>
        <end position="1085"/>
    </location>
</feature>
<feature type="region of interest" description="Disordered" evidence="1">
    <location>
        <begin position="1107"/>
        <end position="1183"/>
    </location>
</feature>
<feature type="region of interest" description="Disordered" evidence="1">
    <location>
        <begin position="899"/>
        <end position="1008"/>
    </location>
</feature>
<dbReference type="EMBL" id="CALTRL010000395">
    <property type="protein sequence ID" value="CAH7667848.1"/>
    <property type="molecule type" value="Genomic_DNA"/>
</dbReference>
<name>A0AAV0AIM7_PHAPC</name>
<evidence type="ECO:0000256" key="1">
    <source>
        <dbReference type="SAM" id="MobiDB-lite"/>
    </source>
</evidence>
<feature type="region of interest" description="Disordered" evidence="1">
    <location>
        <begin position="1029"/>
        <end position="1088"/>
    </location>
</feature>
<proteinExistence type="predicted"/>
<feature type="compositionally biased region" description="Polar residues" evidence="1">
    <location>
        <begin position="919"/>
        <end position="929"/>
    </location>
</feature>
<organism evidence="2 3">
    <name type="scientific">Phakopsora pachyrhizi</name>
    <name type="common">Asian soybean rust disease fungus</name>
    <dbReference type="NCBI Taxonomy" id="170000"/>
    <lineage>
        <taxon>Eukaryota</taxon>
        <taxon>Fungi</taxon>
        <taxon>Dikarya</taxon>
        <taxon>Basidiomycota</taxon>
        <taxon>Pucciniomycotina</taxon>
        <taxon>Pucciniomycetes</taxon>
        <taxon>Pucciniales</taxon>
        <taxon>Phakopsoraceae</taxon>
        <taxon>Phakopsora</taxon>
    </lineage>
</organism>
<feature type="region of interest" description="Disordered" evidence="1">
    <location>
        <begin position="1207"/>
        <end position="1259"/>
    </location>
</feature>
<keyword evidence="3" id="KW-1185">Reference proteome</keyword>
<evidence type="ECO:0000313" key="2">
    <source>
        <dbReference type="EMBL" id="CAH7667848.1"/>
    </source>
</evidence>
<gene>
    <name evidence="2" type="ORF">PPACK8108_LOCUS2282</name>
</gene>
<protein>
    <submittedName>
        <fullName evidence="2">Expressed protein</fullName>
    </submittedName>
</protein>
<comment type="caution">
    <text evidence="2">The sequence shown here is derived from an EMBL/GenBank/DDBJ whole genome shotgun (WGS) entry which is preliminary data.</text>
</comment>
<dbReference type="InterPro" id="IPR039786">
    <property type="entry name" value="EFR3"/>
</dbReference>
<reference evidence="2" key="1">
    <citation type="submission" date="2022-06" db="EMBL/GenBank/DDBJ databases">
        <authorList>
            <consortium name="SYNGENTA / RWTH Aachen University"/>
        </authorList>
    </citation>
    <scope>NUCLEOTIDE SEQUENCE</scope>
</reference>
<feature type="compositionally biased region" description="Low complexity" evidence="1">
    <location>
        <begin position="703"/>
        <end position="728"/>
    </location>
</feature>
<feature type="region of interest" description="Disordered" evidence="1">
    <location>
        <begin position="703"/>
        <end position="734"/>
    </location>
</feature>
<feature type="compositionally biased region" description="Basic and acidic residues" evidence="1">
    <location>
        <begin position="1245"/>
        <end position="1254"/>
    </location>
</feature>
<dbReference type="GO" id="GO:0072659">
    <property type="term" value="P:protein localization to plasma membrane"/>
    <property type="evidence" value="ECO:0007669"/>
    <property type="project" value="InterPro"/>
</dbReference>
<dbReference type="Proteomes" id="UP001153365">
    <property type="component" value="Unassembled WGS sequence"/>
</dbReference>
<sequence>MLTSNHRKLLSREVNACYPLSTRNKEFDGPVSPDQNSLSKLIYYCSTRPQKLKKVSNYLLTYARSQSLPHSLTSSLSIYRHSKPGLICTIRLFKSLIENCDKNQINLQSIYLDVMTMVATGLGLLDPLRSSHTSTRNINNLQSKDRTLDHGYFGTGWTSMDYEINLESIDLFSCFTRILRTDSLQDDDVARNYLFFLAKFASVAMFTPTTLSISQSLEHQGVGEGGDVEKLKTPAKSARCLALVALHSSAQSSGLCSTVHFNKQIRLIIPGLIATISPSLPHRDPDTLLEIIQKISNQDSDKRIESVKEDFILDLNQTRNSIIDSLKLDSKWRSTESDLISYSIKILQLLLNSQIKSFGHFETCIVVIFGRLESVIKLENRSQWYGWLGRKIFDWSTVKYRSIVIDVILDRLTLIISSQYQLAKPEEKKPVLRLLHQKSMILLQILIAILKDPILEPIESLNVMKILNQLVHLLQMIIISGDQTDLFKELRCSLVEAIGGLALKVYYDEQINDMCRELLDRVKLISHPLTSTLSKESQNETSPCNSNLLVSLMNCLDLILINSHQKLVSIPAIGSEKASQAISNVLLTQWKDVLLILKDVKDRNGRLAILRAISSFIDLKAFECFKEQKDWPDRLDQAQIDRLNQFLSVFNLWVYQSEISLLEQTTETEKESSKGFDSRNRSSMPKEEVSLFTGDLPIFEHTSNPLNKSTSNTNSSLLSHSYGSKSSKPNQTTNTFRISKIEEIDYREEMNILSRCMIEIQSNRVYPVVLVCLPMLKELDKRMRAKKRRRRRSLLSLERGQNLDGNLGSDGIFDGNRLVVESLRRIGSVWEVEGLRDETKFITKLEGVGTRSIDWEMVVQQICHSSKILRDQSCLDSNELKEILDRSDWNFEEESTRLEKVGSQKRSTSRRESFISVGTRYNRTPSPTNFIKPLVSKSPGAVETPSKETSPLSSKQFNSSLKNNNNSNNRVKSLNHQQELKHHSQLVSSLDRHLVKSSSSSPSPSVTDLRESLLNKGFRINSKRRLSGSLFNGGSSHNNSSINNRNNKNFLSSNDLNEPMTSTSSLNNHSFNNVSSSRRTSNTTTLIMNKNLRSSTYFFESANRSSNKAFNNNHKENESEEKNGRGGLIGSSHKDENTKRSNSRSHKNNNNNNNNNCDREGYFNENENGSGSGSFRSKSESNGDLLRRRVLVSEVLEKVKDRSERILKKGQETREDERLDPTKGEDRDDGHVKSYREGEDSDVNGARDGEEGLKKVGSGIKGLDKTMSKIIRIAPPYDDDDDDN</sequence>
<feature type="compositionally biased region" description="Basic and acidic residues" evidence="1">
    <location>
        <begin position="1113"/>
        <end position="1124"/>
    </location>
</feature>
<dbReference type="PANTHER" id="PTHR47766:SF1">
    <property type="entry name" value="PROTEIN EFR3"/>
    <property type="match status" value="1"/>
</dbReference>
<accession>A0AAV0AIM7</accession>
<feature type="compositionally biased region" description="Low complexity" evidence="1">
    <location>
        <begin position="1029"/>
        <end position="1054"/>
    </location>
</feature>
<feature type="compositionally biased region" description="Basic and acidic residues" evidence="1">
    <location>
        <begin position="1207"/>
        <end position="1238"/>
    </location>
</feature>